<feature type="region of interest" description="Disordered" evidence="1">
    <location>
        <begin position="89"/>
        <end position="132"/>
    </location>
</feature>
<keyword evidence="3" id="KW-1185">Reference proteome</keyword>
<gene>
    <name evidence="2" type="ORF">CDCA_CDCA18G4533</name>
</gene>
<sequence>MSPAGEVREEERQEREPAGSHVDDEMEERDVETRKSGDSGDELGQRGEATMDAVASNSGNSETSPAERGEWFTGVSVAERRRALERNLLAVGGATPPRPSEERRLPAAGAVGLPGLMQSSLTGRRPEGEAPRRYYMPRVHTVEGAEEESHDMQEVLAGGTSVQRPRQYIEQGASPIRLPGMSGKSRAGVARERAVLPELRTAIERRRQRYVAEEEEEEDAVAAWPSRSSPPEVSEGESRHEDGAHSPERAS</sequence>
<evidence type="ECO:0000313" key="3">
    <source>
        <dbReference type="Proteomes" id="UP001301350"/>
    </source>
</evidence>
<feature type="compositionally biased region" description="Basic and acidic residues" evidence="1">
    <location>
        <begin position="236"/>
        <end position="251"/>
    </location>
</feature>
<dbReference type="Proteomes" id="UP001301350">
    <property type="component" value="Unassembled WGS sequence"/>
</dbReference>
<dbReference type="AlphaFoldDB" id="A0AAV9J2C8"/>
<reference evidence="2 3" key="1">
    <citation type="submission" date="2022-07" db="EMBL/GenBank/DDBJ databases">
        <title>Genome-wide signatures of adaptation to extreme environments.</title>
        <authorList>
            <person name="Cho C.H."/>
            <person name="Yoon H.S."/>
        </authorList>
    </citation>
    <scope>NUCLEOTIDE SEQUENCE [LARGE SCALE GENOMIC DNA]</scope>
    <source>
        <strain evidence="2 3">DBV 063 E5</strain>
    </source>
</reference>
<name>A0AAV9J2C8_CYACA</name>
<feature type="compositionally biased region" description="Polar residues" evidence="1">
    <location>
        <begin position="55"/>
        <end position="64"/>
    </location>
</feature>
<feature type="region of interest" description="Disordered" evidence="1">
    <location>
        <begin position="1"/>
        <end position="73"/>
    </location>
</feature>
<protein>
    <submittedName>
        <fullName evidence="2">Uncharacterized protein</fullName>
    </submittedName>
</protein>
<organism evidence="2 3">
    <name type="scientific">Cyanidium caldarium</name>
    <name type="common">Red alga</name>
    <dbReference type="NCBI Taxonomy" id="2771"/>
    <lineage>
        <taxon>Eukaryota</taxon>
        <taxon>Rhodophyta</taxon>
        <taxon>Bangiophyceae</taxon>
        <taxon>Cyanidiales</taxon>
        <taxon>Cyanidiaceae</taxon>
        <taxon>Cyanidium</taxon>
    </lineage>
</organism>
<feature type="compositionally biased region" description="Basic and acidic residues" evidence="1">
    <location>
        <begin position="1"/>
        <end position="23"/>
    </location>
</feature>
<evidence type="ECO:0000313" key="2">
    <source>
        <dbReference type="EMBL" id="KAK4538508.1"/>
    </source>
</evidence>
<proteinExistence type="predicted"/>
<feature type="region of interest" description="Disordered" evidence="1">
    <location>
        <begin position="209"/>
        <end position="251"/>
    </location>
</feature>
<evidence type="ECO:0000256" key="1">
    <source>
        <dbReference type="SAM" id="MobiDB-lite"/>
    </source>
</evidence>
<feature type="region of interest" description="Disordered" evidence="1">
    <location>
        <begin position="171"/>
        <end position="190"/>
    </location>
</feature>
<dbReference type="EMBL" id="JANCYW010000018">
    <property type="protein sequence ID" value="KAK4538508.1"/>
    <property type="molecule type" value="Genomic_DNA"/>
</dbReference>
<accession>A0AAV9J2C8</accession>
<comment type="caution">
    <text evidence="2">The sequence shown here is derived from an EMBL/GenBank/DDBJ whole genome shotgun (WGS) entry which is preliminary data.</text>
</comment>